<reference evidence="5 6" key="1">
    <citation type="submission" date="2023-11" db="EMBL/GenBank/DDBJ databases">
        <title>Actinomadura monticuli sp. nov., isolated from volcanic ash.</title>
        <authorList>
            <person name="Lee S.D."/>
            <person name="Yang H."/>
            <person name="Kim I.S."/>
        </authorList>
    </citation>
    <scope>NUCLEOTIDE SEQUENCE [LARGE SCALE GENOMIC DNA]</scope>
    <source>
        <strain evidence="5 6">DLS-62</strain>
    </source>
</reference>
<dbReference type="PROSITE" id="PS50043">
    <property type="entry name" value="HTH_LUXR_2"/>
    <property type="match status" value="1"/>
</dbReference>
<dbReference type="RefSeq" id="WP_371947565.1">
    <property type="nucleotide sequence ID" value="NZ_JAXCEI010000002.1"/>
</dbReference>
<evidence type="ECO:0000313" key="5">
    <source>
        <dbReference type="EMBL" id="MFA1538225.1"/>
    </source>
</evidence>
<dbReference type="SUPFAM" id="SSF46894">
    <property type="entry name" value="C-terminal effector domain of the bipartite response regulators"/>
    <property type="match status" value="1"/>
</dbReference>
<evidence type="ECO:0000256" key="1">
    <source>
        <dbReference type="ARBA" id="ARBA00023015"/>
    </source>
</evidence>
<dbReference type="SUPFAM" id="SSF52540">
    <property type="entry name" value="P-loop containing nucleoside triphosphate hydrolases"/>
    <property type="match status" value="1"/>
</dbReference>
<keyword evidence="2" id="KW-0238">DNA-binding</keyword>
<evidence type="ECO:0000259" key="4">
    <source>
        <dbReference type="PROSITE" id="PS50043"/>
    </source>
</evidence>
<dbReference type="Proteomes" id="UP001569963">
    <property type="component" value="Unassembled WGS sequence"/>
</dbReference>
<dbReference type="InterPro" id="IPR036388">
    <property type="entry name" value="WH-like_DNA-bd_sf"/>
</dbReference>
<feature type="domain" description="HTH luxR-type" evidence="4">
    <location>
        <begin position="856"/>
        <end position="921"/>
    </location>
</feature>
<keyword evidence="6" id="KW-1185">Reference proteome</keyword>
<proteinExistence type="predicted"/>
<dbReference type="Pfam" id="PF00196">
    <property type="entry name" value="GerE"/>
    <property type="match status" value="1"/>
</dbReference>
<dbReference type="Pfam" id="PF13191">
    <property type="entry name" value="AAA_16"/>
    <property type="match status" value="1"/>
</dbReference>
<dbReference type="Gene3D" id="1.10.10.10">
    <property type="entry name" value="Winged helix-like DNA-binding domain superfamily/Winged helix DNA-binding domain"/>
    <property type="match status" value="1"/>
</dbReference>
<dbReference type="CDD" id="cd06170">
    <property type="entry name" value="LuxR_C_like"/>
    <property type="match status" value="1"/>
</dbReference>
<gene>
    <name evidence="5" type="ORF">SM611_04720</name>
</gene>
<evidence type="ECO:0000256" key="2">
    <source>
        <dbReference type="ARBA" id="ARBA00023125"/>
    </source>
</evidence>
<dbReference type="InterPro" id="IPR000792">
    <property type="entry name" value="Tscrpt_reg_LuxR_C"/>
</dbReference>
<name>A0ABV4Q748_9ACTN</name>
<organism evidence="5 6">
    <name type="scientific">Actinomadura monticuli</name>
    <dbReference type="NCBI Taxonomy" id="3097367"/>
    <lineage>
        <taxon>Bacteria</taxon>
        <taxon>Bacillati</taxon>
        <taxon>Actinomycetota</taxon>
        <taxon>Actinomycetes</taxon>
        <taxon>Streptosporangiales</taxon>
        <taxon>Thermomonosporaceae</taxon>
        <taxon>Actinomadura</taxon>
    </lineage>
</organism>
<sequence length="931" mass="98739">MNLIEREGELRAVKSLRAAFAQAGGKVVVISGGVATGKSTLLRAVGDAVSESGALFLGAVASRVERTLPLGVLEQIFRSPDLPAGSAERATRWLAAGAPAAPAGEAVPRGAGNVPPPVLRGLWEVMSELVERRPVVIGVDDVQYADAPSLQCLLYLLRRLRSARLHVVFGECSHPKAASALLQSEFLREPFFRRIRLQPLSAAGVARMLAAQLDERAAQDLAPAFHEASAGYPPLVQALIDDHRTGPPAAGGAFARAVLRFLHRYEPPIMEVARELAVLDRPASVPLLGRLLDLDAASTLQALNTLTIAEVVVNGRFRHRAFQTAILDGTPPSALRTAHGRIADLLHDEGAPAEEVAAHIVVSDRVEAPWVVPILREAADHALTRDEVGAGIRYLRAAHQACDEDQRRVVAARLVNAEWRVDPAMVLRRLHEFDRAAPGDPADVPAVGTDLPASTTYLLWHGRVAEALRVAGGLPGPGDGADALADLATSRLWGAYLYPQLFKPDAAHRYGAAGGEPASAVLNPELEGADLLAADLALGGRRRAPAAAESILQRSRLNHRTLVPLTAALAVLTYNDRLGTACTWCEGLVAEAATRRSPTWHALFAAQLALIHVRRGNLRAAGTHAEAALRLISPEGWGVAVGLPVAARVLAATAMGDARQAEAALDIPVPEAMFQCRMGAHYLYARGRHHLATGRVHAALSDFCACGRLMGDWGIDLPAVEPWRAGAIEACLLLGEPEEAGRLADEQLALLGPGHRRARGLALRSLAATRAVRARPALLAEAVDLLRGSGDRLGLARALEDQGRAAELLGEPGRARALTREAHAIARECGAGTLDQARAADGGGDRPSVPEPGTPPLRFVAELSDAELRVAALAAAGHTNREISEKLYITVSTVEQHLTKVYRKLKVGRLDLLAVLQFAEEAGHRAGTAGG</sequence>
<dbReference type="PRINTS" id="PR00038">
    <property type="entry name" value="HTHLUXR"/>
</dbReference>
<comment type="caution">
    <text evidence="5">The sequence shown here is derived from an EMBL/GenBank/DDBJ whole genome shotgun (WGS) entry which is preliminary data.</text>
</comment>
<dbReference type="InterPro" id="IPR027417">
    <property type="entry name" value="P-loop_NTPase"/>
</dbReference>
<accession>A0ABV4Q748</accession>
<keyword evidence="3" id="KW-0804">Transcription</keyword>
<dbReference type="InterPro" id="IPR041664">
    <property type="entry name" value="AAA_16"/>
</dbReference>
<keyword evidence="1" id="KW-0805">Transcription regulation</keyword>
<dbReference type="PANTHER" id="PTHR44688">
    <property type="entry name" value="DNA-BINDING TRANSCRIPTIONAL ACTIVATOR DEVR_DOSR"/>
    <property type="match status" value="1"/>
</dbReference>
<evidence type="ECO:0000256" key="3">
    <source>
        <dbReference type="ARBA" id="ARBA00023163"/>
    </source>
</evidence>
<dbReference type="SMART" id="SM00421">
    <property type="entry name" value="HTH_LUXR"/>
    <property type="match status" value="1"/>
</dbReference>
<protein>
    <submittedName>
        <fullName evidence="5">AAA family ATPase</fullName>
    </submittedName>
</protein>
<dbReference type="PANTHER" id="PTHR44688:SF16">
    <property type="entry name" value="DNA-BINDING TRANSCRIPTIONAL ACTIVATOR DEVR_DOSR"/>
    <property type="match status" value="1"/>
</dbReference>
<evidence type="ECO:0000313" key="6">
    <source>
        <dbReference type="Proteomes" id="UP001569963"/>
    </source>
</evidence>
<dbReference type="InterPro" id="IPR016032">
    <property type="entry name" value="Sig_transdc_resp-reg_C-effctor"/>
</dbReference>
<dbReference type="EMBL" id="JAXCEI010000002">
    <property type="protein sequence ID" value="MFA1538225.1"/>
    <property type="molecule type" value="Genomic_DNA"/>
</dbReference>